<feature type="transmembrane region" description="Helical" evidence="2">
    <location>
        <begin position="316"/>
        <end position="341"/>
    </location>
</feature>
<evidence type="ECO:0000259" key="3">
    <source>
        <dbReference type="Pfam" id="PF12051"/>
    </source>
</evidence>
<feature type="transmembrane region" description="Helical" evidence="2">
    <location>
        <begin position="353"/>
        <end position="377"/>
    </location>
</feature>
<dbReference type="AlphaFoldDB" id="A0A8E2AM06"/>
<name>A0A8E2AM06_9APHY</name>
<keyword evidence="5" id="KW-1185">Reference proteome</keyword>
<feature type="transmembrane region" description="Helical" evidence="2">
    <location>
        <begin position="70"/>
        <end position="94"/>
    </location>
</feature>
<proteinExistence type="predicted"/>
<keyword evidence="2" id="KW-0812">Transmembrane</keyword>
<dbReference type="GO" id="GO:0016020">
    <property type="term" value="C:membrane"/>
    <property type="evidence" value="ECO:0007669"/>
    <property type="project" value="TreeGrafter"/>
</dbReference>
<sequence>MSIESVHALPSSRQPSASGRAEPQVSAHDPFPGIDDDDNDDKSSNVVEDVQPTPPDGRLFSPELAQARRAYFIILGRALALISILMWICLPVYWAALSSSAQRTTNLEAWYIDRDGSRVGQGLWQAFVNNTLPGPRLGWSMIRASDAGSDDQIAQMILNEQAWVAVVVEANATTRLTAARVNGDTTYNPASAITVYYAQARNEIATGNYVVPITTALLQYATEAFATSSAQRYFAQINAQGKVNDTAVGMLAQAPQTISPAISYTTMNLRPYTAPAAQAVTLVGNIFLCIFSFMITMAHSTARKLISPYLRTPSYLLIRIMTPLIAYVPLSMSYALVNLAFALPFDGRYSQSAGFLVFFVYAYLGMASLGLALEAVITLATPRFTPFFLFILIIFNVSPVVLPPELQPSFFVYGAGFPISNLSDAFRTILFNTESHLGRDAAVMVAWILLSCGTISLFTWGMRRRRSVLVQRLCGGKSSKEKTEEKLRHKGVEKSDMVGYA</sequence>
<dbReference type="InterPro" id="IPR022703">
    <property type="entry name" value="DUF3533"/>
</dbReference>
<dbReference type="EMBL" id="KV722498">
    <property type="protein sequence ID" value="OCH87106.1"/>
    <property type="molecule type" value="Genomic_DNA"/>
</dbReference>
<dbReference type="PANTHER" id="PTHR34814">
    <property type="entry name" value="NITROSOGUANIDINE RESISTANCE PROTEIN SNG1"/>
    <property type="match status" value="1"/>
</dbReference>
<feature type="transmembrane region" description="Helical" evidence="2">
    <location>
        <begin position="384"/>
        <end position="402"/>
    </location>
</feature>
<gene>
    <name evidence="4" type="ORF">OBBRIDRAFT_796525</name>
</gene>
<feature type="domain" description="DUF3533" evidence="3">
    <location>
        <begin position="81"/>
        <end position="451"/>
    </location>
</feature>
<feature type="transmembrane region" description="Helical" evidence="2">
    <location>
        <begin position="441"/>
        <end position="462"/>
    </location>
</feature>
<organism evidence="4 5">
    <name type="scientific">Obba rivulosa</name>
    <dbReference type="NCBI Taxonomy" id="1052685"/>
    <lineage>
        <taxon>Eukaryota</taxon>
        <taxon>Fungi</taxon>
        <taxon>Dikarya</taxon>
        <taxon>Basidiomycota</taxon>
        <taxon>Agaricomycotina</taxon>
        <taxon>Agaricomycetes</taxon>
        <taxon>Polyporales</taxon>
        <taxon>Gelatoporiaceae</taxon>
        <taxon>Obba</taxon>
    </lineage>
</organism>
<evidence type="ECO:0000313" key="5">
    <source>
        <dbReference type="Proteomes" id="UP000250043"/>
    </source>
</evidence>
<evidence type="ECO:0000256" key="2">
    <source>
        <dbReference type="SAM" id="Phobius"/>
    </source>
</evidence>
<dbReference type="OrthoDB" id="2140105at2759"/>
<accession>A0A8E2AM06</accession>
<feature type="region of interest" description="Disordered" evidence="1">
    <location>
        <begin position="481"/>
        <end position="501"/>
    </location>
</feature>
<dbReference type="InterPro" id="IPR053001">
    <property type="entry name" value="MNNG_permease-like"/>
</dbReference>
<dbReference type="Pfam" id="PF12051">
    <property type="entry name" value="DUF3533"/>
    <property type="match status" value="1"/>
</dbReference>
<dbReference type="Proteomes" id="UP000250043">
    <property type="component" value="Unassembled WGS sequence"/>
</dbReference>
<reference evidence="4 5" key="1">
    <citation type="submission" date="2016-07" db="EMBL/GenBank/DDBJ databases">
        <title>Draft genome of the white-rot fungus Obba rivulosa 3A-2.</title>
        <authorList>
            <consortium name="DOE Joint Genome Institute"/>
            <person name="Miettinen O."/>
            <person name="Riley R."/>
            <person name="Acob R."/>
            <person name="Barry K."/>
            <person name="Cullen D."/>
            <person name="De Vries R."/>
            <person name="Hainaut M."/>
            <person name="Hatakka A."/>
            <person name="Henrissat B."/>
            <person name="Hilden K."/>
            <person name="Kuo R."/>
            <person name="Labutti K."/>
            <person name="Lipzen A."/>
            <person name="Makela M.R."/>
            <person name="Sandor L."/>
            <person name="Spatafora J.W."/>
            <person name="Grigoriev I.V."/>
            <person name="Hibbett D.S."/>
        </authorList>
    </citation>
    <scope>NUCLEOTIDE SEQUENCE [LARGE SCALE GENOMIC DNA]</scope>
    <source>
        <strain evidence="4 5">3A-2</strain>
    </source>
</reference>
<feature type="region of interest" description="Disordered" evidence="1">
    <location>
        <begin position="1"/>
        <end position="60"/>
    </location>
</feature>
<keyword evidence="2" id="KW-1133">Transmembrane helix</keyword>
<evidence type="ECO:0000256" key="1">
    <source>
        <dbReference type="SAM" id="MobiDB-lite"/>
    </source>
</evidence>
<evidence type="ECO:0000313" key="4">
    <source>
        <dbReference type="EMBL" id="OCH87106.1"/>
    </source>
</evidence>
<protein>
    <recommendedName>
        <fullName evidence="3">DUF3533 domain-containing protein</fullName>
    </recommendedName>
</protein>
<feature type="transmembrane region" description="Helical" evidence="2">
    <location>
        <begin position="276"/>
        <end position="295"/>
    </location>
</feature>
<dbReference type="PANTHER" id="PTHR34814:SF1">
    <property type="entry name" value="NITROSOGUANIDINE RESISTANCE PROTEIN SNG1"/>
    <property type="match status" value="1"/>
</dbReference>
<keyword evidence="2" id="KW-0472">Membrane</keyword>